<feature type="domain" description="Spondin" evidence="2">
    <location>
        <begin position="336"/>
        <end position="481"/>
    </location>
</feature>
<evidence type="ECO:0000313" key="3">
    <source>
        <dbReference type="EMBL" id="KAJ8905426.1"/>
    </source>
</evidence>
<reference evidence="3 4" key="1">
    <citation type="journal article" date="2023" name="Nat. Commun.">
        <title>Origin of minicircular mitochondrial genomes in red algae.</title>
        <authorList>
            <person name="Lee Y."/>
            <person name="Cho C.H."/>
            <person name="Lee Y.M."/>
            <person name="Park S.I."/>
            <person name="Yang J.H."/>
            <person name="West J.A."/>
            <person name="Bhattacharya D."/>
            <person name="Yoon H.S."/>
        </authorList>
    </citation>
    <scope>NUCLEOTIDE SEQUENCE [LARGE SCALE GENOMIC DNA]</scope>
    <source>
        <strain evidence="3 4">CCMP1338</strain>
        <tissue evidence="3">Whole cell</tissue>
    </source>
</reference>
<dbReference type="PROSITE" id="PS51020">
    <property type="entry name" value="SPONDIN"/>
    <property type="match status" value="1"/>
</dbReference>
<evidence type="ECO:0000313" key="4">
    <source>
        <dbReference type="Proteomes" id="UP001157974"/>
    </source>
</evidence>
<dbReference type="AlphaFoldDB" id="A0AAV8UY19"/>
<proteinExistence type="predicted"/>
<keyword evidence="1" id="KW-0732">Signal</keyword>
<feature type="chain" id="PRO_5043574964" description="Spondin domain-containing protein" evidence="1">
    <location>
        <begin position="19"/>
        <end position="481"/>
    </location>
</feature>
<sequence>MAALLLVSFVIGDPGNVSEECGIVKDCLPFITEECMAELVEGNEEGIIPCCDQTKKIFTCLGDSAEKCLLEVVGEFAAPVLEGETFCNALEIKSCFVPVLSCGTLITSRCEETLEAGNPDEVEGCCQELIDMVDCIGIDLTEQCLPDTAFNSVAAGLEKCVGIPTAVPSPFPTPDDNCLEVIANCASFIRPQCYSAALEAIIDQEIEGLLPCCNEVASTLSCLEFNEVECENPIVEAAYQANLEILTLGQSICEAKPTPEPTSCEIVADCGVFIRPTCLAAVLAGDEAVIETCCNEIGNYSECLGDLGKDCLPPSAINALEAAEGVCDASSSRSPVFLRFPCKGKVTYKVTLTWSWSSATHPNSYPPGGNISPFALVSHGLEYTLWAELGYASEGVQMVAETGATSALVNELKAENYRNVFQRAVDPSGSSGTETRIYALEVHTTRSYLSGERRPITSLLDEHFEGIPVGTYVIEKLAPES</sequence>
<dbReference type="Pfam" id="PF06468">
    <property type="entry name" value="Spond_N"/>
    <property type="match status" value="1"/>
</dbReference>
<gene>
    <name evidence="3" type="ORF">NDN08_001933</name>
</gene>
<feature type="signal peptide" evidence="1">
    <location>
        <begin position="1"/>
        <end position="18"/>
    </location>
</feature>
<comment type="caution">
    <text evidence="3">The sequence shown here is derived from an EMBL/GenBank/DDBJ whole genome shotgun (WGS) entry which is preliminary data.</text>
</comment>
<evidence type="ECO:0000256" key="1">
    <source>
        <dbReference type="SAM" id="SignalP"/>
    </source>
</evidence>
<protein>
    <recommendedName>
        <fullName evidence="2">Spondin domain-containing protein</fullName>
    </recommendedName>
</protein>
<dbReference type="InterPro" id="IPR038678">
    <property type="entry name" value="Spondin_N_sf"/>
</dbReference>
<dbReference type="EMBL" id="JAMWBK010000005">
    <property type="protein sequence ID" value="KAJ8905426.1"/>
    <property type="molecule type" value="Genomic_DNA"/>
</dbReference>
<dbReference type="InterPro" id="IPR009465">
    <property type="entry name" value="Spondin_N"/>
</dbReference>
<organism evidence="3 4">
    <name type="scientific">Rhodosorus marinus</name>
    <dbReference type="NCBI Taxonomy" id="101924"/>
    <lineage>
        <taxon>Eukaryota</taxon>
        <taxon>Rhodophyta</taxon>
        <taxon>Stylonematophyceae</taxon>
        <taxon>Stylonematales</taxon>
        <taxon>Stylonemataceae</taxon>
        <taxon>Rhodosorus</taxon>
    </lineage>
</organism>
<accession>A0AAV8UY19</accession>
<evidence type="ECO:0000259" key="2">
    <source>
        <dbReference type="PROSITE" id="PS51020"/>
    </source>
</evidence>
<dbReference type="Proteomes" id="UP001157974">
    <property type="component" value="Unassembled WGS sequence"/>
</dbReference>
<name>A0AAV8UY19_9RHOD</name>
<keyword evidence="4" id="KW-1185">Reference proteome</keyword>
<dbReference type="Gene3D" id="2.60.40.2130">
    <property type="entry name" value="F-spondin domain"/>
    <property type="match status" value="1"/>
</dbReference>